<dbReference type="Proteomes" id="UP000557739">
    <property type="component" value="Unassembled WGS sequence"/>
</dbReference>
<dbReference type="PANTHER" id="PTHR10357">
    <property type="entry name" value="ALPHA-AMYLASE FAMILY MEMBER"/>
    <property type="match status" value="1"/>
</dbReference>
<organism evidence="2 3">
    <name type="scientific">Sphingomonas yantingensis</name>
    <dbReference type="NCBI Taxonomy" id="1241761"/>
    <lineage>
        <taxon>Bacteria</taxon>
        <taxon>Pseudomonadati</taxon>
        <taxon>Pseudomonadota</taxon>
        <taxon>Alphaproteobacteria</taxon>
        <taxon>Sphingomonadales</taxon>
        <taxon>Sphingomonadaceae</taxon>
        <taxon>Sphingomonas</taxon>
    </lineage>
</organism>
<keyword evidence="3" id="KW-1185">Reference proteome</keyword>
<dbReference type="RefSeq" id="WP_184030294.1">
    <property type="nucleotide sequence ID" value="NZ_JACIJJ010000005.1"/>
</dbReference>
<dbReference type="Gene3D" id="1.10.150.200">
    <property type="entry name" value="Maltooligosyl trehalose synthase, domain 3"/>
    <property type="match status" value="1"/>
</dbReference>
<sequence>MTPRATYRIQFHAGFTFADAAGLADYLADLGISHLYASPITTAKAGSMHGYDVVDPTTINPALGGEDGFRAMAAALRSRGIGIIIDIVPNHMGVGGDENAWWLDVLEHGQASRYARFFDIDWAPTGKLLAPFLGEPYEKALASGALRVRDDGAAIIAHDAHRFPIRPEDREAVAADPRAYDDPDRLHKLLERQHYRLAWWRTAADEINWRRFFDITELAALRIENEAVFVAVHALPLLLFSEGLIDGLRIDHVDGLSDPPGYCRRLRAAMEERRPGGYLVVEKILAADEALPRSWQTDGTSGYDFMNEVAALLHDPAGEAPLTALWTELSGRPGDFHAEEHAARIETLERTFPGQLDTVAEAFHAIAGRDVTKGMIRRALMATLIAFDAYRSYAGSDEDNGQRLRAAATRAVTAPGEENLPARLIEWMLTRPEARDAARRFEQLAAPLAAKAVEDTAFYRYGRLLSRTDVGFDPARFAQGPAAFLDRIAGRARDFPNAMLATATHDHKRGEDVRARLAVLSEMPGEWRAMVEGLALADRGIDAADGYMILQTIVGAWPMAGDPATDFAERIGEWTRKALREAKLRSSWTAPDEAYEARAIAVAAALIAEPAVAAFAHRIAPAGALGGLVQTALRLTLPGVPDTYQGAEFWDLSLVDPDNRRPVDYATRREITAWPDADWQSGRVKQALIAHALRLHADHPELFAAPVAPLAITGERAAHVLAFERRAGDAALLVVVPLRAGGGVAGRPMVDCDWWGDTAVETPSGSRAVADLLSERPLHVEVA</sequence>
<dbReference type="PANTHER" id="PTHR10357:SF216">
    <property type="entry name" value="MALTOOLIGOSYL TREHALOSE SYNTHASE-RELATED"/>
    <property type="match status" value="1"/>
</dbReference>
<name>A0A7W9ASG5_9SPHN</name>
<feature type="domain" description="Glycosyl hydrolase family 13 catalytic" evidence="1">
    <location>
        <begin position="11"/>
        <end position="435"/>
    </location>
</feature>
<evidence type="ECO:0000313" key="2">
    <source>
        <dbReference type="EMBL" id="MBB5699753.1"/>
    </source>
</evidence>
<dbReference type="Gene3D" id="3.30.1590.10">
    <property type="entry name" value="Maltooligosyl trehalose synthase, domain 2"/>
    <property type="match status" value="1"/>
</dbReference>
<gene>
    <name evidence="2" type="ORF">FHR19_003127</name>
</gene>
<dbReference type="InterPro" id="IPR013797">
    <property type="entry name" value="Maltooligo_trehalose_synth_4"/>
</dbReference>
<dbReference type="Gene3D" id="3.20.20.80">
    <property type="entry name" value="Glycosidases"/>
    <property type="match status" value="1"/>
</dbReference>
<dbReference type="InterPro" id="IPR017853">
    <property type="entry name" value="GH"/>
</dbReference>
<accession>A0A7W9ASG5</accession>
<dbReference type="InterPro" id="IPR012767">
    <property type="entry name" value="Trehalose_TreY"/>
</dbReference>
<comment type="caution">
    <text evidence="2">The sequence shown here is derived from an EMBL/GenBank/DDBJ whole genome shotgun (WGS) entry which is preliminary data.</text>
</comment>
<proteinExistence type="predicted"/>
<reference evidence="2 3" key="1">
    <citation type="submission" date="2020-08" db="EMBL/GenBank/DDBJ databases">
        <title>Genomic Encyclopedia of Type Strains, Phase IV (KMG-IV): sequencing the most valuable type-strain genomes for metagenomic binning, comparative biology and taxonomic classification.</title>
        <authorList>
            <person name="Goeker M."/>
        </authorList>
    </citation>
    <scope>NUCLEOTIDE SEQUENCE [LARGE SCALE GENOMIC DNA]</scope>
    <source>
        <strain evidence="2 3">DSM 27244</strain>
    </source>
</reference>
<dbReference type="CDD" id="cd11336">
    <property type="entry name" value="AmyAc_MTSase"/>
    <property type="match status" value="1"/>
</dbReference>
<dbReference type="Gene3D" id="1.10.10.470">
    <property type="entry name" value="Maltooligosyl trehalose synthase, domain 4"/>
    <property type="match status" value="1"/>
</dbReference>
<evidence type="ECO:0000313" key="3">
    <source>
        <dbReference type="Proteomes" id="UP000557739"/>
    </source>
</evidence>
<dbReference type="EMBL" id="JACIJJ010000005">
    <property type="protein sequence ID" value="MBB5699753.1"/>
    <property type="molecule type" value="Genomic_DNA"/>
</dbReference>
<dbReference type="NCBIfam" id="TIGR02401">
    <property type="entry name" value="trehalose_TreY"/>
    <property type="match status" value="1"/>
</dbReference>
<dbReference type="AlphaFoldDB" id="A0A7W9ASG5"/>
<protein>
    <submittedName>
        <fullName evidence="2">Malto-oligosyltrehalose synthase</fullName>
    </submittedName>
</protein>
<dbReference type="Pfam" id="PF00128">
    <property type="entry name" value="Alpha-amylase"/>
    <property type="match status" value="1"/>
</dbReference>
<dbReference type="GO" id="GO:0047470">
    <property type="term" value="F:(1,4)-alpha-D-glucan 1-alpha-D-glucosylmutase activity"/>
    <property type="evidence" value="ECO:0007669"/>
    <property type="project" value="TreeGrafter"/>
</dbReference>
<dbReference type="GO" id="GO:0030980">
    <property type="term" value="P:alpha-glucan catabolic process"/>
    <property type="evidence" value="ECO:0007669"/>
    <property type="project" value="TreeGrafter"/>
</dbReference>
<dbReference type="InterPro" id="IPR006047">
    <property type="entry name" value="GH13_cat_dom"/>
</dbReference>
<dbReference type="SUPFAM" id="SSF51445">
    <property type="entry name" value="(Trans)glycosidases"/>
    <property type="match status" value="1"/>
</dbReference>
<dbReference type="GO" id="GO:0005992">
    <property type="term" value="P:trehalose biosynthetic process"/>
    <property type="evidence" value="ECO:0007669"/>
    <property type="project" value="TreeGrafter"/>
</dbReference>
<evidence type="ECO:0000259" key="1">
    <source>
        <dbReference type="SMART" id="SM00642"/>
    </source>
</evidence>
<dbReference type="SMART" id="SM00642">
    <property type="entry name" value="Aamy"/>
    <property type="match status" value="1"/>
</dbReference>